<keyword evidence="2" id="KW-1185">Reference proteome</keyword>
<reference evidence="1 2" key="1">
    <citation type="submission" date="2008-07" db="EMBL/GenBank/DDBJ databases">
        <authorList>
            <person name="El-Sayed N."/>
            <person name="Caler E."/>
            <person name="Inman J."/>
            <person name="Amedeo P."/>
            <person name="Hass B."/>
            <person name="Wortman J."/>
        </authorList>
    </citation>
    <scope>NUCLEOTIDE SEQUENCE [LARGE SCALE GENOMIC DNA]</scope>
    <source>
        <strain evidence="2">ATCC 50983 / TXsc</strain>
    </source>
</reference>
<protein>
    <submittedName>
        <fullName evidence="1">Uncharacterized protein</fullName>
    </submittedName>
</protein>
<evidence type="ECO:0000313" key="2">
    <source>
        <dbReference type="Proteomes" id="UP000007800"/>
    </source>
</evidence>
<sequence>MGVVVFVNLTDLNSENDCERLRLGEGVFIVLECKHGKSSNMTTSSTITLPSQRERLLAHARSQHQPIP</sequence>
<dbReference type="AlphaFoldDB" id="C5L0W7"/>
<accession>C5L0W7</accession>
<dbReference type="Proteomes" id="UP000007800">
    <property type="component" value="Unassembled WGS sequence"/>
</dbReference>
<dbReference type="InParanoid" id="C5L0W7"/>
<gene>
    <name evidence="1" type="ORF">Pmar_PMAR008748</name>
</gene>
<organism evidence="2">
    <name type="scientific">Perkinsus marinus (strain ATCC 50983 / TXsc)</name>
    <dbReference type="NCBI Taxonomy" id="423536"/>
    <lineage>
        <taxon>Eukaryota</taxon>
        <taxon>Sar</taxon>
        <taxon>Alveolata</taxon>
        <taxon>Perkinsozoa</taxon>
        <taxon>Perkinsea</taxon>
        <taxon>Perkinsida</taxon>
        <taxon>Perkinsidae</taxon>
        <taxon>Perkinsus</taxon>
    </lineage>
</organism>
<evidence type="ECO:0000313" key="1">
    <source>
        <dbReference type="EMBL" id="EER09609.1"/>
    </source>
</evidence>
<feature type="non-terminal residue" evidence="1">
    <location>
        <position position="68"/>
    </location>
</feature>
<dbReference type="EMBL" id="GG678140">
    <property type="protein sequence ID" value="EER09609.1"/>
    <property type="molecule type" value="Genomic_DNA"/>
</dbReference>
<name>C5L0W7_PERM5</name>
<dbReference type="GeneID" id="9052533"/>
<proteinExistence type="predicted"/>
<dbReference type="RefSeq" id="XP_002777814.1">
    <property type="nucleotide sequence ID" value="XM_002777768.1"/>
</dbReference>